<comment type="caution">
    <text evidence="4">The sequence shown here is derived from an EMBL/GenBank/DDBJ whole genome shotgun (WGS) entry which is preliminary data.</text>
</comment>
<feature type="transmembrane region" description="Helical" evidence="3">
    <location>
        <begin position="215"/>
        <end position="238"/>
    </location>
</feature>
<feature type="transmembrane region" description="Helical" evidence="3">
    <location>
        <begin position="29"/>
        <end position="50"/>
    </location>
</feature>
<proteinExistence type="predicted"/>
<sequence>MLSPGEPFFRPIQVGYFILNRYLFGLHPLGWNIVSLAIHTLNLFLIIELIKLLYPKGKGLPFLSGLIFAAHFIHTEPIFWTSAATTLLVATFLILSLISYLKNSHILSLIFFVLALLSKEDGVIIPFVLLVIIIHQGSPFRAALPYFTLLGLYLLIRLICKSPFHPVHYQIQIHPLIFIKNLTFLFSGLTVWVDYRLLRTIWYGASSVGHMLSLISSHLEIVFSLILSWLLFLITLIFGTRKERILILLIIFSFLPFLFLVGSGERFLYIPSIWFSLLIGMLLLRIPPFGRMITAGCLLLYFAIFSIGNSYRWIMAGRTSGEIIGFLARIEKKMEEGERIIFINPPEDIDGAWVFRNGLEFIDELYFAKKVEVIPVKSRPIPPLKKGDRIIIWERRNDGNKSNQNRCPGRG</sequence>
<evidence type="ECO:0000313" key="5">
    <source>
        <dbReference type="Proteomes" id="UP000268469"/>
    </source>
</evidence>
<dbReference type="InterPro" id="IPR052346">
    <property type="entry name" value="O-mannosyl-transferase_TMTC"/>
</dbReference>
<feature type="transmembrane region" description="Helical" evidence="3">
    <location>
        <begin position="245"/>
        <end position="262"/>
    </location>
</feature>
<gene>
    <name evidence="4" type="ORF">DRP53_08405</name>
</gene>
<dbReference type="PANTHER" id="PTHR44227:SF3">
    <property type="entry name" value="PROTEIN O-MANNOSYL-TRANSFERASE TMTC4"/>
    <property type="match status" value="1"/>
</dbReference>
<evidence type="ECO:0000256" key="2">
    <source>
        <dbReference type="ARBA" id="ARBA00022803"/>
    </source>
</evidence>
<feature type="transmembrane region" description="Helical" evidence="3">
    <location>
        <begin position="268"/>
        <end position="286"/>
    </location>
</feature>
<dbReference type="EMBL" id="QNBE01000089">
    <property type="protein sequence ID" value="RKX69370.1"/>
    <property type="molecule type" value="Genomic_DNA"/>
</dbReference>
<name>A0A660SHA5_UNCW3</name>
<feature type="transmembrane region" description="Helical" evidence="3">
    <location>
        <begin position="79"/>
        <end position="101"/>
    </location>
</feature>
<evidence type="ECO:0000313" key="4">
    <source>
        <dbReference type="EMBL" id="RKX69370.1"/>
    </source>
</evidence>
<feature type="transmembrane region" description="Helical" evidence="3">
    <location>
        <begin position="108"/>
        <end position="134"/>
    </location>
</feature>
<keyword evidence="3" id="KW-0812">Transmembrane</keyword>
<evidence type="ECO:0000256" key="1">
    <source>
        <dbReference type="ARBA" id="ARBA00022737"/>
    </source>
</evidence>
<dbReference type="Proteomes" id="UP000268469">
    <property type="component" value="Unassembled WGS sequence"/>
</dbReference>
<feature type="transmembrane region" description="Helical" evidence="3">
    <location>
        <begin position="177"/>
        <end position="195"/>
    </location>
</feature>
<evidence type="ECO:0000256" key="3">
    <source>
        <dbReference type="SAM" id="Phobius"/>
    </source>
</evidence>
<dbReference type="PANTHER" id="PTHR44227">
    <property type="match status" value="1"/>
</dbReference>
<accession>A0A660SHA5</accession>
<protein>
    <recommendedName>
        <fullName evidence="6">Glycosyltransferase RgtA/B/C/D-like domain-containing protein</fullName>
    </recommendedName>
</protein>
<evidence type="ECO:0008006" key="6">
    <source>
        <dbReference type="Google" id="ProtNLM"/>
    </source>
</evidence>
<feature type="transmembrane region" description="Helical" evidence="3">
    <location>
        <begin position="140"/>
        <end position="156"/>
    </location>
</feature>
<keyword evidence="3" id="KW-1133">Transmembrane helix</keyword>
<dbReference type="AlphaFoldDB" id="A0A660SHA5"/>
<reference evidence="4 5" key="1">
    <citation type="submission" date="2018-06" db="EMBL/GenBank/DDBJ databases">
        <title>Extensive metabolic versatility and redundancy in microbially diverse, dynamic hydrothermal sediments.</title>
        <authorList>
            <person name="Dombrowski N."/>
            <person name="Teske A."/>
            <person name="Baker B.J."/>
        </authorList>
    </citation>
    <scope>NUCLEOTIDE SEQUENCE [LARGE SCALE GENOMIC DNA]</scope>
    <source>
        <strain evidence="4">B36_G15</strain>
    </source>
</reference>
<feature type="transmembrane region" description="Helical" evidence="3">
    <location>
        <begin position="57"/>
        <end position="73"/>
    </location>
</feature>
<feature type="transmembrane region" description="Helical" evidence="3">
    <location>
        <begin position="293"/>
        <end position="314"/>
    </location>
</feature>
<keyword evidence="1" id="KW-0677">Repeat</keyword>
<keyword evidence="3" id="KW-0472">Membrane</keyword>
<organism evidence="4 5">
    <name type="scientific">candidate division WOR-3 bacterium</name>
    <dbReference type="NCBI Taxonomy" id="2052148"/>
    <lineage>
        <taxon>Bacteria</taxon>
        <taxon>Bacteria division WOR-3</taxon>
    </lineage>
</organism>
<keyword evidence="2" id="KW-0802">TPR repeat</keyword>